<dbReference type="PROSITE" id="PS50041">
    <property type="entry name" value="C_TYPE_LECTIN_2"/>
    <property type="match status" value="1"/>
</dbReference>
<name>A0A7E4V418_PANRE</name>
<evidence type="ECO:0000313" key="7">
    <source>
        <dbReference type="Proteomes" id="UP000492821"/>
    </source>
</evidence>
<sequence length="392" mass="43781">MKSFLVSVLTLTLCLSVVFGNSSESVNVIGSTSAPCPPGWYYAIDLEQCYLIPNIFLKFDDARYYCANDAGGSLVSVYDAVEYYAVSVYFQQQTFVQAWPAWIGLRTYPYSPYFRWLDRHNANYTHWINGTAPAHTDANACFAWSKAKPNDGWFISDCNLQRPFICKRHAAICPDVNINASTGAISSPNYPGSYDLEVACVYHISVPEGHIVQLSFNLVGIDPYSNITIYDGPTTNSRILELISSSSIQNIVESTSNSLTVQFFASNYGGASYIGWSATFKAIVPVTLSGSLTSPKYPNPYPDDDDKTYKLNVPLGYRVLVTIWDFVTEERSDYLVFSDDSDTLLEWAGNMTSKVPKSLRSHNNTMDIEWSADGNTNFRGWNLTWVADPIWG</sequence>
<evidence type="ECO:0000256" key="1">
    <source>
        <dbReference type="ARBA" id="ARBA00022737"/>
    </source>
</evidence>
<dbReference type="Gene3D" id="3.10.100.10">
    <property type="entry name" value="Mannose-Binding Protein A, subunit A"/>
    <property type="match status" value="1"/>
</dbReference>
<dbReference type="InterPro" id="IPR035914">
    <property type="entry name" value="Sperma_CUB_dom_sf"/>
</dbReference>
<dbReference type="InterPro" id="IPR001304">
    <property type="entry name" value="C-type_lectin-like"/>
</dbReference>
<feature type="disulfide bond" evidence="3">
    <location>
        <begin position="173"/>
        <end position="200"/>
    </location>
</feature>
<dbReference type="SUPFAM" id="SSF56436">
    <property type="entry name" value="C-type lectin-like"/>
    <property type="match status" value="1"/>
</dbReference>
<comment type="caution">
    <text evidence="3">Lacks conserved residue(s) required for the propagation of feature annotation.</text>
</comment>
<feature type="chain" id="PRO_5028999209" evidence="4">
    <location>
        <begin position="21"/>
        <end position="392"/>
    </location>
</feature>
<keyword evidence="1" id="KW-0677">Repeat</keyword>
<evidence type="ECO:0000256" key="4">
    <source>
        <dbReference type="SAM" id="SignalP"/>
    </source>
</evidence>
<keyword evidence="4" id="KW-0732">Signal</keyword>
<feature type="domain" description="C-type lectin" evidence="6">
    <location>
        <begin position="49"/>
        <end position="167"/>
    </location>
</feature>
<keyword evidence="2 3" id="KW-1015">Disulfide bond</keyword>
<dbReference type="InterPro" id="IPR016186">
    <property type="entry name" value="C-type_lectin-like/link_sf"/>
</dbReference>
<evidence type="ECO:0000256" key="3">
    <source>
        <dbReference type="PROSITE-ProRule" id="PRU00059"/>
    </source>
</evidence>
<protein>
    <submittedName>
        <fullName evidence="8">CUB domain-containing protein</fullName>
    </submittedName>
</protein>
<dbReference type="InterPro" id="IPR000859">
    <property type="entry name" value="CUB_dom"/>
</dbReference>
<reference evidence="8" key="2">
    <citation type="submission" date="2020-10" db="UniProtKB">
        <authorList>
            <consortium name="WormBaseParasite"/>
        </authorList>
    </citation>
    <scope>IDENTIFICATION</scope>
</reference>
<proteinExistence type="predicted"/>
<dbReference type="Proteomes" id="UP000492821">
    <property type="component" value="Unassembled WGS sequence"/>
</dbReference>
<evidence type="ECO:0000259" key="5">
    <source>
        <dbReference type="PROSITE" id="PS01180"/>
    </source>
</evidence>
<dbReference type="AlphaFoldDB" id="A0A7E4V418"/>
<organism evidence="7 8">
    <name type="scientific">Panagrellus redivivus</name>
    <name type="common">Microworm</name>
    <dbReference type="NCBI Taxonomy" id="6233"/>
    <lineage>
        <taxon>Eukaryota</taxon>
        <taxon>Metazoa</taxon>
        <taxon>Ecdysozoa</taxon>
        <taxon>Nematoda</taxon>
        <taxon>Chromadorea</taxon>
        <taxon>Rhabditida</taxon>
        <taxon>Tylenchina</taxon>
        <taxon>Panagrolaimomorpha</taxon>
        <taxon>Panagrolaimoidea</taxon>
        <taxon>Panagrolaimidae</taxon>
        <taxon>Panagrellus</taxon>
    </lineage>
</organism>
<evidence type="ECO:0000259" key="6">
    <source>
        <dbReference type="PROSITE" id="PS50041"/>
    </source>
</evidence>
<dbReference type="SUPFAM" id="SSF49854">
    <property type="entry name" value="Spermadhesin, CUB domain"/>
    <property type="match status" value="2"/>
</dbReference>
<feature type="domain" description="CUB" evidence="5">
    <location>
        <begin position="173"/>
        <end position="283"/>
    </location>
</feature>
<dbReference type="Pfam" id="PF00059">
    <property type="entry name" value="Lectin_C"/>
    <property type="match status" value="1"/>
</dbReference>
<dbReference type="PROSITE" id="PS01180">
    <property type="entry name" value="CUB"/>
    <property type="match status" value="2"/>
</dbReference>
<reference evidence="7" key="1">
    <citation type="journal article" date="2013" name="Genetics">
        <title>The draft genome and transcriptome of Panagrellus redivivus are shaped by the harsh demands of a free-living lifestyle.</title>
        <authorList>
            <person name="Srinivasan J."/>
            <person name="Dillman A.R."/>
            <person name="Macchietto M.G."/>
            <person name="Heikkinen L."/>
            <person name="Lakso M."/>
            <person name="Fracchia K.M."/>
            <person name="Antoshechkin I."/>
            <person name="Mortazavi A."/>
            <person name="Wong G."/>
            <person name="Sternberg P.W."/>
        </authorList>
    </citation>
    <scope>NUCLEOTIDE SEQUENCE [LARGE SCALE GENOMIC DNA]</scope>
    <source>
        <strain evidence="7">MT8872</strain>
    </source>
</reference>
<dbReference type="SMART" id="SM00034">
    <property type="entry name" value="CLECT"/>
    <property type="match status" value="1"/>
</dbReference>
<dbReference type="WBParaSite" id="Pan_g16319.t1">
    <property type="protein sequence ID" value="Pan_g16319.t1"/>
    <property type="gene ID" value="Pan_g16319"/>
</dbReference>
<dbReference type="Gene3D" id="2.60.120.290">
    <property type="entry name" value="Spermadhesin, CUB domain"/>
    <property type="match status" value="2"/>
</dbReference>
<dbReference type="Pfam" id="PF00431">
    <property type="entry name" value="CUB"/>
    <property type="match status" value="2"/>
</dbReference>
<dbReference type="PANTHER" id="PTHR24251">
    <property type="entry name" value="OVOCHYMASE-RELATED"/>
    <property type="match status" value="1"/>
</dbReference>
<feature type="signal peptide" evidence="4">
    <location>
        <begin position="1"/>
        <end position="20"/>
    </location>
</feature>
<evidence type="ECO:0000313" key="8">
    <source>
        <dbReference type="WBParaSite" id="Pan_g16319.t1"/>
    </source>
</evidence>
<evidence type="ECO:0000256" key="2">
    <source>
        <dbReference type="ARBA" id="ARBA00023157"/>
    </source>
</evidence>
<keyword evidence="7" id="KW-1185">Reference proteome</keyword>
<dbReference type="CDD" id="cd00041">
    <property type="entry name" value="CUB"/>
    <property type="match status" value="2"/>
</dbReference>
<feature type="domain" description="CUB" evidence="5">
    <location>
        <begin position="287"/>
        <end position="388"/>
    </location>
</feature>
<dbReference type="InterPro" id="IPR016187">
    <property type="entry name" value="CTDL_fold"/>
</dbReference>
<dbReference type="CDD" id="cd00037">
    <property type="entry name" value="CLECT"/>
    <property type="match status" value="1"/>
</dbReference>
<dbReference type="SMART" id="SM00042">
    <property type="entry name" value="CUB"/>
    <property type="match status" value="2"/>
</dbReference>
<accession>A0A7E4V418</accession>